<evidence type="ECO:0000256" key="6">
    <source>
        <dbReference type="ARBA" id="ARBA00022989"/>
    </source>
</evidence>
<feature type="transmembrane region" description="Helical" evidence="8">
    <location>
        <begin position="108"/>
        <end position="126"/>
    </location>
</feature>
<dbReference type="AlphaFoldDB" id="Q65SU0"/>
<name>Q65SU0_MANSM</name>
<dbReference type="KEGG" id="msu:MS1363"/>
<feature type="transmembrane region" description="Helical" evidence="8">
    <location>
        <begin position="232"/>
        <end position="255"/>
    </location>
</feature>
<dbReference type="PANTHER" id="PTHR36838:SF4">
    <property type="entry name" value="AUXIN EFFLUX CARRIER FAMILY PROTEIN"/>
    <property type="match status" value="1"/>
</dbReference>
<dbReference type="RefSeq" id="WP_011200537.1">
    <property type="nucleotide sequence ID" value="NC_006300.1"/>
</dbReference>
<evidence type="ECO:0000256" key="5">
    <source>
        <dbReference type="ARBA" id="ARBA00022692"/>
    </source>
</evidence>
<keyword evidence="10" id="KW-1185">Reference proteome</keyword>
<feature type="transmembrane region" description="Helical" evidence="8">
    <location>
        <begin position="291"/>
        <end position="313"/>
    </location>
</feature>
<dbReference type="Proteomes" id="UP000000607">
    <property type="component" value="Chromosome"/>
</dbReference>
<gene>
    <name evidence="9" type="ordered locus">MS1363</name>
</gene>
<accession>Q65SU0</accession>
<feature type="transmembrane region" description="Helical" evidence="8">
    <location>
        <begin position="6"/>
        <end position="25"/>
    </location>
</feature>
<evidence type="ECO:0000256" key="8">
    <source>
        <dbReference type="SAM" id="Phobius"/>
    </source>
</evidence>
<dbReference type="OrthoDB" id="9786439at2"/>
<keyword evidence="6 8" id="KW-1133">Transmembrane helix</keyword>
<dbReference type="STRING" id="221988.MS1363"/>
<reference evidence="9 10" key="1">
    <citation type="journal article" date="2004" name="Nat. Biotechnol.">
        <title>The genome sequence of the capnophilic rumen bacterium Mannheimia succiniciproducens.</title>
        <authorList>
            <person name="Hong S.H."/>
            <person name="Kim J.S."/>
            <person name="Lee S.Y."/>
            <person name="In Y.H."/>
            <person name="Choi S.S."/>
            <person name="Rih J.-K."/>
            <person name="Kim C.H."/>
            <person name="Jeong H."/>
            <person name="Hur C.G."/>
            <person name="Kim J.J."/>
        </authorList>
    </citation>
    <scope>NUCLEOTIDE SEQUENCE [LARGE SCALE GENOMIC DNA]</scope>
    <source>
        <strain evidence="10">KCTC 0769BP / MBEL55E</strain>
    </source>
</reference>
<evidence type="ECO:0000256" key="3">
    <source>
        <dbReference type="ARBA" id="ARBA00022448"/>
    </source>
</evidence>
<feature type="transmembrane region" description="Helical" evidence="8">
    <location>
        <begin position="261"/>
        <end position="279"/>
    </location>
</feature>
<keyword evidence="7 8" id="KW-0472">Membrane</keyword>
<organism evidence="9 10">
    <name type="scientific">Mannheimia succiniciproducens (strain KCTC 0769BP / MBEL55E)</name>
    <dbReference type="NCBI Taxonomy" id="221988"/>
    <lineage>
        <taxon>Bacteria</taxon>
        <taxon>Pseudomonadati</taxon>
        <taxon>Pseudomonadota</taxon>
        <taxon>Gammaproteobacteria</taxon>
        <taxon>Pasteurellales</taxon>
        <taxon>Pasteurellaceae</taxon>
        <taxon>Basfia</taxon>
    </lineage>
</organism>
<keyword evidence="5 8" id="KW-0812">Transmembrane</keyword>
<feature type="transmembrane region" description="Helical" evidence="8">
    <location>
        <begin position="68"/>
        <end position="96"/>
    </location>
</feature>
<evidence type="ECO:0000313" key="10">
    <source>
        <dbReference type="Proteomes" id="UP000000607"/>
    </source>
</evidence>
<sequence length="319" mass="33804">MKTDFLSSLIFSVGVTLPTILLLILGMLIRKKKMIDDRFCEQSTKVVFNITLPVLLFFSVYGKHVDYISQMAVLSVGIIGTISLFLLAELFAARFIAEKRERGTFVQAIYRGNSGILGLAFCISAFGDSAAVPASIYSAAVIFLYNILAVITLTRSLSTGSVSVVSIMKGVIKNPLIIAILFALIANSISLQLPAPLLSTGNYLANMTLPLALICTGATIDLSVFSNKTSNVVLMGSLGRLVVTPVFMILIGKVFGLDGMLLGVVALMNTTPVASAAYAMVRAMGGNSVTVANIIGITTVGSMITSSLMLLILSQAGWI</sequence>
<dbReference type="PANTHER" id="PTHR36838">
    <property type="entry name" value="AUXIN EFFLUX CARRIER FAMILY PROTEIN"/>
    <property type="match status" value="1"/>
</dbReference>
<dbReference type="Pfam" id="PF03547">
    <property type="entry name" value="Mem_trans"/>
    <property type="match status" value="1"/>
</dbReference>
<dbReference type="GO" id="GO:0005886">
    <property type="term" value="C:plasma membrane"/>
    <property type="evidence" value="ECO:0007669"/>
    <property type="project" value="UniProtKB-SubCell"/>
</dbReference>
<dbReference type="HOGENOM" id="CLU_056175_3_0_6"/>
<keyword evidence="3" id="KW-0813">Transport</keyword>
<feature type="transmembrane region" description="Helical" evidence="8">
    <location>
        <begin position="132"/>
        <end position="154"/>
    </location>
</feature>
<comment type="subcellular location">
    <subcellularLocation>
        <location evidence="1">Cell membrane</location>
        <topology evidence="1">Multi-pass membrane protein</topology>
    </subcellularLocation>
</comment>
<dbReference type="Gene3D" id="1.20.1530.20">
    <property type="match status" value="2"/>
</dbReference>
<comment type="similarity">
    <text evidence="2">Belongs to the auxin efflux carrier (TC 2.A.69) family.</text>
</comment>
<feature type="transmembrane region" description="Helical" evidence="8">
    <location>
        <begin position="207"/>
        <end position="225"/>
    </location>
</feature>
<proteinExistence type="inferred from homology"/>
<evidence type="ECO:0000256" key="1">
    <source>
        <dbReference type="ARBA" id="ARBA00004651"/>
    </source>
</evidence>
<evidence type="ECO:0000313" key="9">
    <source>
        <dbReference type="EMBL" id="AAU37970.1"/>
    </source>
</evidence>
<evidence type="ECO:0000256" key="2">
    <source>
        <dbReference type="ARBA" id="ARBA00010145"/>
    </source>
</evidence>
<feature type="transmembrane region" description="Helical" evidence="8">
    <location>
        <begin position="175"/>
        <end position="195"/>
    </location>
</feature>
<dbReference type="InterPro" id="IPR038770">
    <property type="entry name" value="Na+/solute_symporter_sf"/>
</dbReference>
<dbReference type="InterPro" id="IPR004776">
    <property type="entry name" value="Mem_transp_PIN-like"/>
</dbReference>
<evidence type="ECO:0000256" key="7">
    <source>
        <dbReference type="ARBA" id="ARBA00023136"/>
    </source>
</evidence>
<feature type="transmembrane region" description="Helical" evidence="8">
    <location>
        <begin position="46"/>
        <end position="62"/>
    </location>
</feature>
<evidence type="ECO:0000256" key="4">
    <source>
        <dbReference type="ARBA" id="ARBA00022475"/>
    </source>
</evidence>
<keyword evidence="4" id="KW-1003">Cell membrane</keyword>
<dbReference type="EMBL" id="AE016827">
    <property type="protein sequence ID" value="AAU37970.1"/>
    <property type="molecule type" value="Genomic_DNA"/>
</dbReference>
<dbReference type="eggNOG" id="COG0679">
    <property type="taxonomic scope" value="Bacteria"/>
</dbReference>
<dbReference type="GO" id="GO:0055085">
    <property type="term" value="P:transmembrane transport"/>
    <property type="evidence" value="ECO:0007669"/>
    <property type="project" value="InterPro"/>
</dbReference>
<protein>
    <submittedName>
        <fullName evidence="9">Uncharacterized protein</fullName>
    </submittedName>
</protein>